<keyword evidence="4" id="KW-0677">Repeat</keyword>
<sequence length="339" mass="39462">MSQKDIRITELQTQAYEVLNSYFQAHEKQIIEIEVLPPAIKPSNGVLMQDGCNLGVPKRILALAFVEARKRFFEDDFQSLKLQATKILLLFDPEHLTAANYRKRWLKDLKADTTPEAQLLYRKSVKYEFCFLDSILTSPLHRQSKSPTLWNHRLWLLCLLMPQDKESVPEDVRADFWRKELSAVFKSGERHPKNYYAWQYARRLEERIDGLDATLDFAQRVKLWCCRHPSDISGWSCLLYLLPKVEPPSERQKLVREVLKYAIDLRSEQESVWVFIRTILAHEALQEWRTGLVSVLQKYAKELESDSEQSTLSALVSRSLDWIGTHGTPVHGSDPMAFV</sequence>
<gene>
    <name evidence="5" type="ORF">CC86DRAFT_339686</name>
</gene>
<dbReference type="GO" id="GO:0005737">
    <property type="term" value="C:cytoplasm"/>
    <property type="evidence" value="ECO:0007669"/>
    <property type="project" value="TreeGrafter"/>
</dbReference>
<dbReference type="EMBL" id="MU006216">
    <property type="protein sequence ID" value="KAF2833979.1"/>
    <property type="molecule type" value="Genomic_DNA"/>
</dbReference>
<dbReference type="PANTHER" id="PTHR11129:SF3">
    <property type="entry name" value="PROTEIN PRENYLTRANSFERASE ALPHA SUBUNIT REPEAT-CONTAINING PROTEIN 1"/>
    <property type="match status" value="1"/>
</dbReference>
<evidence type="ECO:0000256" key="1">
    <source>
        <dbReference type="ARBA" id="ARBA00006734"/>
    </source>
</evidence>
<dbReference type="OrthoDB" id="5358702at2759"/>
<dbReference type="PANTHER" id="PTHR11129">
    <property type="entry name" value="PROTEIN FARNESYLTRANSFERASE ALPHA SUBUNIT/RAB GERANYLGERANYL TRANSFERASE ALPHA SUBUNIT"/>
    <property type="match status" value="1"/>
</dbReference>
<evidence type="ECO:0000256" key="4">
    <source>
        <dbReference type="ARBA" id="ARBA00022737"/>
    </source>
</evidence>
<evidence type="ECO:0000256" key="2">
    <source>
        <dbReference type="ARBA" id="ARBA00022602"/>
    </source>
</evidence>
<name>A0A6A7ANF8_9PLEO</name>
<proteinExistence type="inferred from homology"/>
<evidence type="ECO:0000313" key="5">
    <source>
        <dbReference type="EMBL" id="KAF2833979.1"/>
    </source>
</evidence>
<organism evidence="5 6">
    <name type="scientific">Ophiobolus disseminans</name>
    <dbReference type="NCBI Taxonomy" id="1469910"/>
    <lineage>
        <taxon>Eukaryota</taxon>
        <taxon>Fungi</taxon>
        <taxon>Dikarya</taxon>
        <taxon>Ascomycota</taxon>
        <taxon>Pezizomycotina</taxon>
        <taxon>Dothideomycetes</taxon>
        <taxon>Pleosporomycetidae</taxon>
        <taxon>Pleosporales</taxon>
        <taxon>Pleosporineae</taxon>
        <taxon>Phaeosphaeriaceae</taxon>
        <taxon>Ophiobolus</taxon>
    </lineage>
</organism>
<dbReference type="InterPro" id="IPR002088">
    <property type="entry name" value="Prenyl_trans_a"/>
</dbReference>
<protein>
    <submittedName>
        <fullName evidence="5">Protein prenylyltransferase</fullName>
    </submittedName>
</protein>
<dbReference type="Pfam" id="PF01239">
    <property type="entry name" value="PPTA"/>
    <property type="match status" value="1"/>
</dbReference>
<keyword evidence="3 5" id="KW-0808">Transferase</keyword>
<keyword evidence="2" id="KW-0637">Prenyltransferase</keyword>
<dbReference type="AlphaFoldDB" id="A0A6A7ANF8"/>
<dbReference type="Gene3D" id="1.25.40.120">
    <property type="entry name" value="Protein prenylyltransferase"/>
    <property type="match status" value="1"/>
</dbReference>
<evidence type="ECO:0000313" key="6">
    <source>
        <dbReference type="Proteomes" id="UP000799424"/>
    </source>
</evidence>
<dbReference type="GO" id="GO:0008318">
    <property type="term" value="F:protein prenyltransferase activity"/>
    <property type="evidence" value="ECO:0007669"/>
    <property type="project" value="InterPro"/>
</dbReference>
<comment type="similarity">
    <text evidence="1">Belongs to the protein prenyltransferase subunit alpha family.</text>
</comment>
<dbReference type="SUPFAM" id="SSF48439">
    <property type="entry name" value="Protein prenylyltransferase"/>
    <property type="match status" value="1"/>
</dbReference>
<reference evidence="5" key="1">
    <citation type="journal article" date="2020" name="Stud. Mycol.">
        <title>101 Dothideomycetes genomes: a test case for predicting lifestyles and emergence of pathogens.</title>
        <authorList>
            <person name="Haridas S."/>
            <person name="Albert R."/>
            <person name="Binder M."/>
            <person name="Bloem J."/>
            <person name="Labutti K."/>
            <person name="Salamov A."/>
            <person name="Andreopoulos B."/>
            <person name="Baker S."/>
            <person name="Barry K."/>
            <person name="Bills G."/>
            <person name="Bluhm B."/>
            <person name="Cannon C."/>
            <person name="Castanera R."/>
            <person name="Culley D."/>
            <person name="Daum C."/>
            <person name="Ezra D."/>
            <person name="Gonzalez J."/>
            <person name="Henrissat B."/>
            <person name="Kuo A."/>
            <person name="Liang C."/>
            <person name="Lipzen A."/>
            <person name="Lutzoni F."/>
            <person name="Magnuson J."/>
            <person name="Mondo S."/>
            <person name="Nolan M."/>
            <person name="Ohm R."/>
            <person name="Pangilinan J."/>
            <person name="Park H.-J."/>
            <person name="Ramirez L."/>
            <person name="Alfaro M."/>
            <person name="Sun H."/>
            <person name="Tritt A."/>
            <person name="Yoshinaga Y."/>
            <person name="Zwiers L.-H."/>
            <person name="Turgeon B."/>
            <person name="Goodwin S."/>
            <person name="Spatafora J."/>
            <person name="Crous P."/>
            <person name="Grigoriev I."/>
        </authorList>
    </citation>
    <scope>NUCLEOTIDE SEQUENCE</scope>
    <source>
        <strain evidence="5">CBS 113818</strain>
    </source>
</reference>
<dbReference type="Proteomes" id="UP000799424">
    <property type="component" value="Unassembled WGS sequence"/>
</dbReference>
<accession>A0A6A7ANF8</accession>
<evidence type="ECO:0000256" key="3">
    <source>
        <dbReference type="ARBA" id="ARBA00022679"/>
    </source>
</evidence>
<keyword evidence="6" id="KW-1185">Reference proteome</keyword>